<dbReference type="EMBL" id="WHVB01000021">
    <property type="protein sequence ID" value="KAF8472176.1"/>
    <property type="molecule type" value="Genomic_DNA"/>
</dbReference>
<dbReference type="OrthoDB" id="5424209at2759"/>
<comment type="caution">
    <text evidence="1">The sequence shown here is derived from an EMBL/GenBank/DDBJ whole genome shotgun (WGS) entry which is preliminary data.</text>
</comment>
<evidence type="ECO:0000313" key="1">
    <source>
        <dbReference type="EMBL" id="KAF8472176.1"/>
    </source>
</evidence>
<accession>A0A9P5MPM6</accession>
<reference evidence="1" key="1">
    <citation type="submission" date="2019-10" db="EMBL/GenBank/DDBJ databases">
        <authorList>
            <consortium name="DOE Joint Genome Institute"/>
            <person name="Kuo A."/>
            <person name="Miyauchi S."/>
            <person name="Kiss E."/>
            <person name="Drula E."/>
            <person name="Kohler A."/>
            <person name="Sanchez-Garcia M."/>
            <person name="Andreopoulos B."/>
            <person name="Barry K.W."/>
            <person name="Bonito G."/>
            <person name="Buee M."/>
            <person name="Carver A."/>
            <person name="Chen C."/>
            <person name="Cichocki N."/>
            <person name="Clum A."/>
            <person name="Culley D."/>
            <person name="Crous P.W."/>
            <person name="Fauchery L."/>
            <person name="Girlanda M."/>
            <person name="Hayes R."/>
            <person name="Keri Z."/>
            <person name="LaButti K."/>
            <person name="Lipzen A."/>
            <person name="Lombard V."/>
            <person name="Magnuson J."/>
            <person name="Maillard F."/>
            <person name="Morin E."/>
            <person name="Murat C."/>
            <person name="Nolan M."/>
            <person name="Ohm R."/>
            <person name="Pangilinan J."/>
            <person name="Pereira M."/>
            <person name="Perotto S."/>
            <person name="Peter M."/>
            <person name="Riley R."/>
            <person name="Sitrit Y."/>
            <person name="Stielow B."/>
            <person name="Szollosi G."/>
            <person name="Zifcakova L."/>
            <person name="Stursova M."/>
            <person name="Spatafora J.W."/>
            <person name="Tedersoo L."/>
            <person name="Vaario L.-M."/>
            <person name="Yamada A."/>
            <person name="Yan M."/>
            <person name="Wang P."/>
            <person name="Xu J."/>
            <person name="Bruns T."/>
            <person name="Baldrian P."/>
            <person name="Vilgalys R."/>
            <person name="Henrissat B."/>
            <person name="Grigoriev I.V."/>
            <person name="Hibbett D."/>
            <person name="Nagy L.G."/>
            <person name="Martin F.M."/>
        </authorList>
    </citation>
    <scope>NUCLEOTIDE SEQUENCE</scope>
    <source>
        <strain evidence="1">Prilba</strain>
    </source>
</reference>
<dbReference type="SUPFAM" id="SSF50494">
    <property type="entry name" value="Trypsin-like serine proteases"/>
    <property type="match status" value="1"/>
</dbReference>
<evidence type="ECO:0000313" key="2">
    <source>
        <dbReference type="Proteomes" id="UP000759537"/>
    </source>
</evidence>
<protein>
    <submittedName>
        <fullName evidence="1">Uncharacterized protein</fullName>
    </submittedName>
</protein>
<name>A0A9P5MPM6_9AGAM</name>
<dbReference type="Proteomes" id="UP000759537">
    <property type="component" value="Unassembled WGS sequence"/>
</dbReference>
<sequence>MDSPNAFPFTNEELEESGLLGEGVSEFVVQAMTTMKEHPELLALTLFTLQCINYSGNRNPLSSPTSPTISEASYLSTLTIASSATAVAPYKLSYWERTTYYNGISLDHPDLLYRSDLVENPFPTPKGRNHHLPTKTVYGVFNTPLNAVWDTVAPQMRKLLKDRKIRYSAIKAARFVTHGEDEKDTLGPAVIWIATHPGTTTAENAHDASPVVLALLEANGVEGAVVEWYEGAVEKLSGPPLLRVTDVTNPTHYVRRLFTAALGMPIATEEREDEDAQGSVAFFFHENKDKCGNTSAKVLGVSNDHVLRRDTTVTYEFKGAGAPPQRVRLAGLRRFQRALDEIKACIGDHGSDADLLAREIVAFEAKPRSEDPEEAAEDERAVEARRGKLTKVKEDIGVLETFYKEISSQWGDIARRNIGHVHWAPAISVDVAGLHYTLDIGTFELEAARFRAKFRGNVVDLGVKFTSRQLTQMFYPQSGGRTVFKFPPNCQLRINGCVTRELLAVPDCFDSNGEPCLIVMKDGNATDLTVGRYAGLEAYLCDELGVETIELAIYNYDKQSGVFSAKGDSGSLIFDGMGHMVGILHSRMAKGGSSHVTYATPAWWALKQLKLRYPYADFYREDF</sequence>
<proteinExistence type="predicted"/>
<reference evidence="1" key="2">
    <citation type="journal article" date="2020" name="Nat. Commun.">
        <title>Large-scale genome sequencing of mycorrhizal fungi provides insights into the early evolution of symbiotic traits.</title>
        <authorList>
            <person name="Miyauchi S."/>
            <person name="Kiss E."/>
            <person name="Kuo A."/>
            <person name="Drula E."/>
            <person name="Kohler A."/>
            <person name="Sanchez-Garcia M."/>
            <person name="Morin E."/>
            <person name="Andreopoulos B."/>
            <person name="Barry K.W."/>
            <person name="Bonito G."/>
            <person name="Buee M."/>
            <person name="Carver A."/>
            <person name="Chen C."/>
            <person name="Cichocki N."/>
            <person name="Clum A."/>
            <person name="Culley D."/>
            <person name="Crous P.W."/>
            <person name="Fauchery L."/>
            <person name="Girlanda M."/>
            <person name="Hayes R.D."/>
            <person name="Keri Z."/>
            <person name="LaButti K."/>
            <person name="Lipzen A."/>
            <person name="Lombard V."/>
            <person name="Magnuson J."/>
            <person name="Maillard F."/>
            <person name="Murat C."/>
            <person name="Nolan M."/>
            <person name="Ohm R.A."/>
            <person name="Pangilinan J."/>
            <person name="Pereira M.F."/>
            <person name="Perotto S."/>
            <person name="Peter M."/>
            <person name="Pfister S."/>
            <person name="Riley R."/>
            <person name="Sitrit Y."/>
            <person name="Stielow J.B."/>
            <person name="Szollosi G."/>
            <person name="Zifcakova L."/>
            <person name="Stursova M."/>
            <person name="Spatafora J.W."/>
            <person name="Tedersoo L."/>
            <person name="Vaario L.M."/>
            <person name="Yamada A."/>
            <person name="Yan M."/>
            <person name="Wang P."/>
            <person name="Xu J."/>
            <person name="Bruns T."/>
            <person name="Baldrian P."/>
            <person name="Vilgalys R."/>
            <person name="Dunand C."/>
            <person name="Henrissat B."/>
            <person name="Grigoriev I.V."/>
            <person name="Hibbett D."/>
            <person name="Nagy L.G."/>
            <person name="Martin F.M."/>
        </authorList>
    </citation>
    <scope>NUCLEOTIDE SEQUENCE</scope>
    <source>
        <strain evidence="1">Prilba</strain>
    </source>
</reference>
<keyword evidence="2" id="KW-1185">Reference proteome</keyword>
<organism evidence="1 2">
    <name type="scientific">Russula ochroleuca</name>
    <dbReference type="NCBI Taxonomy" id="152965"/>
    <lineage>
        <taxon>Eukaryota</taxon>
        <taxon>Fungi</taxon>
        <taxon>Dikarya</taxon>
        <taxon>Basidiomycota</taxon>
        <taxon>Agaricomycotina</taxon>
        <taxon>Agaricomycetes</taxon>
        <taxon>Russulales</taxon>
        <taxon>Russulaceae</taxon>
        <taxon>Russula</taxon>
    </lineage>
</organism>
<gene>
    <name evidence="1" type="ORF">DFH94DRAFT_766921</name>
</gene>
<dbReference type="AlphaFoldDB" id="A0A9P5MPM6"/>
<dbReference type="InterPro" id="IPR009003">
    <property type="entry name" value="Peptidase_S1_PA"/>
</dbReference>